<evidence type="ECO:0008006" key="3">
    <source>
        <dbReference type="Google" id="ProtNLM"/>
    </source>
</evidence>
<reference evidence="1" key="1">
    <citation type="submission" date="2022-04" db="EMBL/GenBank/DDBJ databases">
        <authorList>
            <person name="Ren T."/>
        </authorList>
    </citation>
    <scope>NUCLEOTIDE SEQUENCE</scope>
    <source>
        <strain evidence="1">F63249</strain>
    </source>
</reference>
<comment type="caution">
    <text evidence="1">The sequence shown here is derived from an EMBL/GenBank/DDBJ whole genome shotgun (WGS) entry which is preliminary data.</text>
</comment>
<dbReference type="Proteomes" id="UP001203687">
    <property type="component" value="Unassembled WGS sequence"/>
</dbReference>
<dbReference type="RefSeq" id="WP_248413990.1">
    <property type="nucleotide sequence ID" value="NZ_JALPQF010000029.1"/>
</dbReference>
<keyword evidence="2" id="KW-1185">Reference proteome</keyword>
<evidence type="ECO:0000313" key="1">
    <source>
        <dbReference type="EMBL" id="MCK8482270.1"/>
    </source>
</evidence>
<organism evidence="1 2">
    <name type="scientific">Psychroserpens algicola</name>
    <dbReference type="NCBI Taxonomy" id="1719034"/>
    <lineage>
        <taxon>Bacteria</taxon>
        <taxon>Pseudomonadati</taxon>
        <taxon>Bacteroidota</taxon>
        <taxon>Flavobacteriia</taxon>
        <taxon>Flavobacteriales</taxon>
        <taxon>Flavobacteriaceae</taxon>
        <taxon>Psychroserpens</taxon>
    </lineage>
</organism>
<dbReference type="EMBL" id="JALPQF010000029">
    <property type="protein sequence ID" value="MCK8482270.1"/>
    <property type="molecule type" value="Genomic_DNA"/>
</dbReference>
<evidence type="ECO:0000313" key="2">
    <source>
        <dbReference type="Proteomes" id="UP001203687"/>
    </source>
</evidence>
<proteinExistence type="predicted"/>
<sequence length="189" mass="22438">MDNRSAYLEEFKIFRNDTLIKTVKPKHHSEQIIKDLKFGKYEIEYLTQFKKTERKKLELTEKKTYEIDLCIDYINYELESYKPFIDRIKNGESYSIEINSSGCFHRSEEKITISRNANKYYIRFAETEKLLKDEDIDAIRCFEIELNYMESWGCTSVDDYVLKYKNNLVKISDGSCSWNGGGYLSAIKK</sequence>
<gene>
    <name evidence="1" type="ORF">MUY34_16720</name>
</gene>
<accession>A0ABT0HD26</accession>
<name>A0ABT0HD26_9FLAO</name>
<protein>
    <recommendedName>
        <fullName evidence="3">CYTH domain-containing protein</fullName>
    </recommendedName>
</protein>